<dbReference type="InterPro" id="IPR001387">
    <property type="entry name" value="Cro/C1-type_HTH"/>
</dbReference>
<evidence type="ECO:0000313" key="3">
    <source>
        <dbReference type="Proteomes" id="UP000276232"/>
    </source>
</evidence>
<feature type="domain" description="HTH cro/C1-type" evidence="1">
    <location>
        <begin position="23"/>
        <end position="76"/>
    </location>
</feature>
<dbReference type="Proteomes" id="UP000276232">
    <property type="component" value="Unassembled WGS sequence"/>
</dbReference>
<keyword evidence="3" id="KW-1185">Reference proteome</keyword>
<proteinExistence type="predicted"/>
<dbReference type="CDD" id="cd00093">
    <property type="entry name" value="HTH_XRE"/>
    <property type="match status" value="1"/>
</dbReference>
<dbReference type="InterPro" id="IPR041413">
    <property type="entry name" value="MLTR_LBD"/>
</dbReference>
<dbReference type="AlphaFoldDB" id="A0A3N1GWC1"/>
<dbReference type="SUPFAM" id="SSF47413">
    <property type="entry name" value="lambda repressor-like DNA-binding domains"/>
    <property type="match status" value="1"/>
</dbReference>
<dbReference type="Gene3D" id="3.30.450.180">
    <property type="match status" value="1"/>
</dbReference>
<dbReference type="Gene3D" id="1.10.260.40">
    <property type="entry name" value="lambda repressor-like DNA-binding domains"/>
    <property type="match status" value="1"/>
</dbReference>
<dbReference type="SMART" id="SM00530">
    <property type="entry name" value="HTH_XRE"/>
    <property type="match status" value="1"/>
</dbReference>
<evidence type="ECO:0000259" key="1">
    <source>
        <dbReference type="PROSITE" id="PS50943"/>
    </source>
</evidence>
<dbReference type="GO" id="GO:0003677">
    <property type="term" value="F:DNA binding"/>
    <property type="evidence" value="ECO:0007669"/>
    <property type="project" value="InterPro"/>
</dbReference>
<dbReference type="Pfam" id="PF13560">
    <property type="entry name" value="HTH_31"/>
    <property type="match status" value="1"/>
</dbReference>
<reference evidence="2 3" key="1">
    <citation type="journal article" date="2015" name="Stand. Genomic Sci.">
        <title>Genomic Encyclopedia of Bacterial and Archaeal Type Strains, Phase III: the genomes of soil and plant-associated and newly described type strains.</title>
        <authorList>
            <person name="Whitman W.B."/>
            <person name="Woyke T."/>
            <person name="Klenk H.P."/>
            <person name="Zhou Y."/>
            <person name="Lilburn T.G."/>
            <person name="Beck B.J."/>
            <person name="De Vos P."/>
            <person name="Vandamme P."/>
            <person name="Eisen J.A."/>
            <person name="Garrity G."/>
            <person name="Hugenholtz P."/>
            <person name="Kyrpides N.C."/>
        </authorList>
    </citation>
    <scope>NUCLEOTIDE SEQUENCE [LARGE SCALE GENOMIC DNA]</scope>
    <source>
        <strain evidence="2 3">CECT 7306</strain>
    </source>
</reference>
<dbReference type="EMBL" id="RJKN01000006">
    <property type="protein sequence ID" value="ROP34535.1"/>
    <property type="molecule type" value="Genomic_DNA"/>
</dbReference>
<organism evidence="2 3">
    <name type="scientific">Pseudokineococcus lusitanus</name>
    <dbReference type="NCBI Taxonomy" id="763993"/>
    <lineage>
        <taxon>Bacteria</taxon>
        <taxon>Bacillati</taxon>
        <taxon>Actinomycetota</taxon>
        <taxon>Actinomycetes</taxon>
        <taxon>Kineosporiales</taxon>
        <taxon>Kineosporiaceae</taxon>
        <taxon>Pseudokineococcus</taxon>
    </lineage>
</organism>
<accession>A0A3N1GWC1</accession>
<protein>
    <submittedName>
        <fullName evidence="2">Helix-turn-helix protein</fullName>
    </submittedName>
</protein>
<dbReference type="PANTHER" id="PTHR35010:SF2">
    <property type="entry name" value="BLL4672 PROTEIN"/>
    <property type="match status" value="1"/>
</dbReference>
<dbReference type="PANTHER" id="PTHR35010">
    <property type="entry name" value="BLL4672 PROTEIN-RELATED"/>
    <property type="match status" value="1"/>
</dbReference>
<comment type="caution">
    <text evidence="2">The sequence shown here is derived from an EMBL/GenBank/DDBJ whole genome shotgun (WGS) entry which is preliminary data.</text>
</comment>
<gene>
    <name evidence="2" type="ORF">EDC03_2349</name>
</gene>
<dbReference type="Pfam" id="PF17765">
    <property type="entry name" value="MLTR_LBD"/>
    <property type="match status" value="1"/>
</dbReference>
<evidence type="ECO:0000313" key="2">
    <source>
        <dbReference type="EMBL" id="ROP34535.1"/>
    </source>
</evidence>
<name>A0A3N1GWC1_9ACTN</name>
<dbReference type="InterPro" id="IPR010982">
    <property type="entry name" value="Lambda_DNA-bd_dom_sf"/>
</dbReference>
<dbReference type="InParanoid" id="A0A3N1GWC1"/>
<dbReference type="PROSITE" id="PS50943">
    <property type="entry name" value="HTH_CROC1"/>
    <property type="match status" value="1"/>
</dbReference>
<sequence>MADFLRRRREALQPRDVGLSVPARRRAPGLRREDVAGLAGISADYWARLEQQRGPQPSPQVLTAVARALRLTLDERDHLFRLAGHPAPERHTGTEHVHPALLRVLDRLDDTPAQVVSDLKETLVQNDGARALLGEQTRFTGRDRYGLWRWFTGGPAERDLYPEDRHAEMSRLWTADLRAAIGRDDAPHRRRLVEDLLGASPEFAGLWARHEVGGVRDQRKVLRHRELGEIEVDCQVLHTEDLGQSLLVFTATPGTPDDERLRLLSVVGTQLAEDVRAR</sequence>